<feature type="compositionally biased region" description="Basic and acidic residues" evidence="1">
    <location>
        <begin position="46"/>
        <end position="64"/>
    </location>
</feature>
<feature type="compositionally biased region" description="Basic residues" evidence="1">
    <location>
        <begin position="68"/>
        <end position="83"/>
    </location>
</feature>
<proteinExistence type="predicted"/>
<reference evidence="2" key="1">
    <citation type="submission" date="2021-02" db="EMBL/GenBank/DDBJ databases">
        <authorList>
            <person name="Palmer J.M."/>
        </authorList>
    </citation>
    <scope>NUCLEOTIDE SEQUENCE</scope>
    <source>
        <strain evidence="2">SCRP734</strain>
    </source>
</reference>
<feature type="compositionally biased region" description="Basic and acidic residues" evidence="1">
    <location>
        <begin position="118"/>
        <end position="129"/>
    </location>
</feature>
<organism evidence="2 3">
    <name type="scientific">Phytophthora pseudosyringae</name>
    <dbReference type="NCBI Taxonomy" id="221518"/>
    <lineage>
        <taxon>Eukaryota</taxon>
        <taxon>Sar</taxon>
        <taxon>Stramenopiles</taxon>
        <taxon>Oomycota</taxon>
        <taxon>Peronosporomycetes</taxon>
        <taxon>Peronosporales</taxon>
        <taxon>Peronosporaceae</taxon>
        <taxon>Phytophthora</taxon>
    </lineage>
</organism>
<feature type="region of interest" description="Disordered" evidence="1">
    <location>
        <begin position="1"/>
        <end position="129"/>
    </location>
</feature>
<name>A0A8T1VAX7_9STRA</name>
<sequence length="129" mass="14239">MSDLNRILRTDTGSVPVLTYNRGDFGVDKESDEDYEAAQDEDVASEPEKELSWSDSSTRGERKQTQTKTKKQKKKPRREKKVAKPGSAHPSAEMVCAHYGVNTQGGEKEDDAPDADAAEGKAAEDKQRP</sequence>
<dbReference type="EMBL" id="JAGDFM010000528">
    <property type="protein sequence ID" value="KAG7377423.1"/>
    <property type="molecule type" value="Genomic_DNA"/>
</dbReference>
<dbReference type="Proteomes" id="UP000694044">
    <property type="component" value="Unassembled WGS sequence"/>
</dbReference>
<gene>
    <name evidence="2" type="ORF">PHYPSEUDO_011649</name>
</gene>
<evidence type="ECO:0000256" key="1">
    <source>
        <dbReference type="SAM" id="MobiDB-lite"/>
    </source>
</evidence>
<evidence type="ECO:0000313" key="2">
    <source>
        <dbReference type="EMBL" id="KAG7377423.1"/>
    </source>
</evidence>
<dbReference type="AlphaFoldDB" id="A0A8T1VAX7"/>
<keyword evidence="3" id="KW-1185">Reference proteome</keyword>
<evidence type="ECO:0000313" key="3">
    <source>
        <dbReference type="Proteomes" id="UP000694044"/>
    </source>
</evidence>
<protein>
    <submittedName>
        <fullName evidence="2">Uncharacterized protein</fullName>
    </submittedName>
</protein>
<feature type="compositionally biased region" description="Acidic residues" evidence="1">
    <location>
        <begin position="30"/>
        <end position="45"/>
    </location>
</feature>
<comment type="caution">
    <text evidence="2">The sequence shown here is derived from an EMBL/GenBank/DDBJ whole genome shotgun (WGS) entry which is preliminary data.</text>
</comment>
<feature type="compositionally biased region" description="Acidic residues" evidence="1">
    <location>
        <begin position="108"/>
        <end position="117"/>
    </location>
</feature>
<accession>A0A8T1VAX7</accession>